<protein>
    <submittedName>
        <fullName evidence="1">Uncharacterized protein</fullName>
    </submittedName>
</protein>
<reference evidence="1" key="1">
    <citation type="journal article" date="2021" name="Proc. Natl. Acad. Sci. U.S.A.">
        <title>A Catalog of Tens of Thousands of Viruses from Human Metagenomes Reveals Hidden Associations with Chronic Diseases.</title>
        <authorList>
            <person name="Tisza M.J."/>
            <person name="Buck C.B."/>
        </authorList>
    </citation>
    <scope>NUCLEOTIDE SEQUENCE</scope>
    <source>
        <strain evidence="1">Cthau23</strain>
    </source>
</reference>
<dbReference type="EMBL" id="BK016024">
    <property type="protein sequence ID" value="DAF90281.1"/>
    <property type="molecule type" value="Genomic_DNA"/>
</dbReference>
<accession>A0A8S5U720</accession>
<proteinExistence type="predicted"/>
<organism evidence="1">
    <name type="scientific">Podoviridae sp. cthau23</name>
    <dbReference type="NCBI Taxonomy" id="2825268"/>
    <lineage>
        <taxon>Viruses</taxon>
        <taxon>Duplodnaviria</taxon>
        <taxon>Heunggongvirae</taxon>
        <taxon>Uroviricota</taxon>
        <taxon>Caudoviricetes</taxon>
    </lineage>
</organism>
<sequence length="37" mass="4306">MITQQLEHSNSGRVRGHFSEIKKCLSPKHGVYYLTLF</sequence>
<evidence type="ECO:0000313" key="1">
    <source>
        <dbReference type="EMBL" id="DAF90281.1"/>
    </source>
</evidence>
<name>A0A8S5U720_9CAUD</name>